<protein>
    <submittedName>
        <fullName evidence="1">Uncharacterized protein</fullName>
    </submittedName>
</protein>
<proteinExistence type="predicted"/>
<organism evidence="1 2">
    <name type="scientific">Owenia fusiformis</name>
    <name type="common">Polychaete worm</name>
    <dbReference type="NCBI Taxonomy" id="6347"/>
    <lineage>
        <taxon>Eukaryota</taxon>
        <taxon>Metazoa</taxon>
        <taxon>Spiralia</taxon>
        <taxon>Lophotrochozoa</taxon>
        <taxon>Annelida</taxon>
        <taxon>Polychaeta</taxon>
        <taxon>Sedentaria</taxon>
        <taxon>Canalipalpata</taxon>
        <taxon>Sabellida</taxon>
        <taxon>Oweniida</taxon>
        <taxon>Oweniidae</taxon>
        <taxon>Owenia</taxon>
    </lineage>
</organism>
<reference evidence="1" key="1">
    <citation type="submission" date="2022-03" db="EMBL/GenBank/DDBJ databases">
        <authorList>
            <person name="Martin C."/>
        </authorList>
    </citation>
    <scope>NUCLEOTIDE SEQUENCE</scope>
</reference>
<evidence type="ECO:0000313" key="2">
    <source>
        <dbReference type="Proteomes" id="UP000749559"/>
    </source>
</evidence>
<accession>A0A8J1TCY4</accession>
<feature type="non-terminal residue" evidence="1">
    <location>
        <position position="1"/>
    </location>
</feature>
<dbReference type="EMBL" id="CAIIXF020000011">
    <property type="protein sequence ID" value="CAH1799251.1"/>
    <property type="molecule type" value="Genomic_DNA"/>
</dbReference>
<keyword evidence="2" id="KW-1185">Reference proteome</keyword>
<evidence type="ECO:0000313" key="1">
    <source>
        <dbReference type="EMBL" id="CAH1799251.1"/>
    </source>
</evidence>
<name>A0A8J1TCY4_OWEFU</name>
<dbReference type="AlphaFoldDB" id="A0A8J1TCY4"/>
<dbReference type="OrthoDB" id="6054650at2759"/>
<dbReference type="Proteomes" id="UP000749559">
    <property type="component" value="Unassembled WGS sequence"/>
</dbReference>
<dbReference type="Gene3D" id="3.30.460.90">
    <property type="match status" value="1"/>
</dbReference>
<sequence>SDELRNEKDKSKGELIGHNRAVDFIEAVYSRIKLDYGSKDIQDHKAVVVDLVEKISKKLGEICDIFVVDRKVDTGSFEKRTKVLQPDEFDYLFLLLIAYDKTKLKCVDDTLNYDINIGTIKIEDPHLEQQIKELWDDCAQEDPSVVLRRKLGIVHNSMITNQISKLFWYKVHQALDLLSREGTLKMEYLGKVHVHPGTPELKPGQIRVAVELGRPCVKLQVGAPMCITDVDLNFGLEVCTKPKVGRYVLLPFIKQWDPDQWWNHNCNYGTECAHWTVSIYDIPADSPRVKLDQRHQKLVVFLKYIREVYEIGVSSHALTIIVEQHQMKCKNKHLDECLEMSLYRLDELCTNPSAVLRDINFPQVKLIMGGEVKDSQKCRLMIQDMLCILKTTGTDGNWRTNFKLNSKSKTIKRFERRLRRCSRHWIA</sequence>
<gene>
    <name evidence="1" type="ORF">OFUS_LOCUS23284</name>
</gene>
<comment type="caution">
    <text evidence="1">The sequence shown here is derived from an EMBL/GenBank/DDBJ whole genome shotgun (WGS) entry which is preliminary data.</text>
</comment>